<gene>
    <name evidence="4" type="ORF">KI387_017744</name>
</gene>
<feature type="region of interest" description="Disordered" evidence="3">
    <location>
        <begin position="13"/>
        <end position="48"/>
    </location>
</feature>
<keyword evidence="2" id="KW-0653">Protein transport</keyword>
<dbReference type="GO" id="GO:0005829">
    <property type="term" value="C:cytosol"/>
    <property type="evidence" value="ECO:0007669"/>
    <property type="project" value="GOC"/>
</dbReference>
<dbReference type="GO" id="GO:0007041">
    <property type="term" value="P:lysosomal transport"/>
    <property type="evidence" value="ECO:0007669"/>
    <property type="project" value="TreeGrafter"/>
</dbReference>
<dbReference type="Proteomes" id="UP000824469">
    <property type="component" value="Unassembled WGS sequence"/>
</dbReference>
<evidence type="ECO:0000313" key="4">
    <source>
        <dbReference type="EMBL" id="KAH9323105.1"/>
    </source>
</evidence>
<dbReference type="PANTHER" id="PTHR15954">
    <property type="entry name" value="VACUOLAR PROTEIN SORTING-ASSOCIATED PROTEIN 51 HOMOLOG"/>
    <property type="match status" value="1"/>
</dbReference>
<organism evidence="4 5">
    <name type="scientific">Taxus chinensis</name>
    <name type="common">Chinese yew</name>
    <name type="synonym">Taxus wallichiana var. chinensis</name>
    <dbReference type="NCBI Taxonomy" id="29808"/>
    <lineage>
        <taxon>Eukaryota</taxon>
        <taxon>Viridiplantae</taxon>
        <taxon>Streptophyta</taxon>
        <taxon>Embryophyta</taxon>
        <taxon>Tracheophyta</taxon>
        <taxon>Spermatophyta</taxon>
        <taxon>Pinopsida</taxon>
        <taxon>Pinidae</taxon>
        <taxon>Conifers II</taxon>
        <taxon>Cupressales</taxon>
        <taxon>Taxaceae</taxon>
        <taxon>Taxus</taxon>
    </lineage>
</organism>
<keyword evidence="2" id="KW-0445">Lipid transport</keyword>
<dbReference type="AlphaFoldDB" id="A0AA38LHT4"/>
<dbReference type="GO" id="GO:0042147">
    <property type="term" value="P:retrograde transport, endosome to Golgi"/>
    <property type="evidence" value="ECO:0007669"/>
    <property type="project" value="UniProtKB-UniRule"/>
</dbReference>
<name>A0AA38LHT4_TAXCH</name>
<comment type="function">
    <text evidence="2">Acts as component of the GARP complex that is involved in retrograde transport from early and late endosomes to the trans-Golgi network (TGN).</text>
</comment>
<sequence>MKTMELEVQQVLIRGSTQKHRRSDSTGSTNSSRSNQMRDDRSSRLSTQRARNRLLESHVAKLFKQKVEIFTKLEYTQESVMSTIVKMCLKSFQEYVRLETFGRTGFQQIQLDTQFLRDPLKEIVEDEAVVDFLLDEVCVAAAERCLDPIPLEPAIMDKLIHAKISKNLEQTAKS</sequence>
<comment type="caution">
    <text evidence="4">The sequence shown here is derived from an EMBL/GenBank/DDBJ whole genome shotgun (WGS) entry which is preliminary data.</text>
</comment>
<reference evidence="4 5" key="1">
    <citation type="journal article" date="2021" name="Nat. Plants">
        <title>The Taxus genome provides insights into paclitaxel biosynthesis.</title>
        <authorList>
            <person name="Xiong X."/>
            <person name="Gou J."/>
            <person name="Liao Q."/>
            <person name="Li Y."/>
            <person name="Zhou Q."/>
            <person name="Bi G."/>
            <person name="Li C."/>
            <person name="Du R."/>
            <person name="Wang X."/>
            <person name="Sun T."/>
            <person name="Guo L."/>
            <person name="Liang H."/>
            <person name="Lu P."/>
            <person name="Wu Y."/>
            <person name="Zhang Z."/>
            <person name="Ro D.K."/>
            <person name="Shang Y."/>
            <person name="Huang S."/>
            <person name="Yan J."/>
        </authorList>
    </citation>
    <scope>NUCLEOTIDE SEQUENCE [LARGE SCALE GENOMIC DNA]</scope>
    <source>
        <strain evidence="4">Ta-2019</strain>
    </source>
</reference>
<protein>
    <recommendedName>
        <fullName evidence="2">Vacuolar protein sorting-associated protein 51 homolog</fullName>
    </recommendedName>
</protein>
<proteinExistence type="inferred from homology"/>
<comment type="subunit">
    <text evidence="2">Component of the Golgi-associated retrograde protein (GARP) complex.</text>
</comment>
<evidence type="ECO:0000313" key="5">
    <source>
        <dbReference type="Proteomes" id="UP000824469"/>
    </source>
</evidence>
<comment type="subcellular location">
    <subcellularLocation>
        <location evidence="2">Golgi apparatus</location>
        <location evidence="2">trans-Golgi network</location>
    </subcellularLocation>
</comment>
<dbReference type="GO" id="GO:0016020">
    <property type="term" value="C:membrane"/>
    <property type="evidence" value="ECO:0007669"/>
    <property type="project" value="TreeGrafter"/>
</dbReference>
<comment type="similarity">
    <text evidence="1 2">Belongs to the VPS51 family.</text>
</comment>
<dbReference type="GO" id="GO:0032456">
    <property type="term" value="P:endocytic recycling"/>
    <property type="evidence" value="ECO:0007669"/>
    <property type="project" value="TreeGrafter"/>
</dbReference>
<keyword evidence="2" id="KW-0333">Golgi apparatus</keyword>
<keyword evidence="2" id="KW-0813">Transport</keyword>
<dbReference type="GO" id="GO:0007030">
    <property type="term" value="P:Golgi organization"/>
    <property type="evidence" value="ECO:0007669"/>
    <property type="project" value="UniProtKB-UniRule"/>
</dbReference>
<evidence type="ECO:0000256" key="3">
    <source>
        <dbReference type="SAM" id="MobiDB-lite"/>
    </source>
</evidence>
<dbReference type="OMA" id="DENIVHF"/>
<dbReference type="GO" id="GO:0048193">
    <property type="term" value="P:Golgi vesicle transport"/>
    <property type="evidence" value="ECO:0007669"/>
    <property type="project" value="TreeGrafter"/>
</dbReference>
<dbReference type="GO" id="GO:0015031">
    <property type="term" value="P:protein transport"/>
    <property type="evidence" value="ECO:0007669"/>
    <property type="project" value="UniProtKB-UniRule"/>
</dbReference>
<dbReference type="GO" id="GO:1990745">
    <property type="term" value="C:EARP complex"/>
    <property type="evidence" value="ECO:0007669"/>
    <property type="project" value="TreeGrafter"/>
</dbReference>
<accession>A0AA38LHT4</accession>
<evidence type="ECO:0000256" key="1">
    <source>
        <dbReference type="ARBA" id="ARBA00006080"/>
    </source>
</evidence>
<dbReference type="EMBL" id="JAHRHJ020000003">
    <property type="protein sequence ID" value="KAH9323105.1"/>
    <property type="molecule type" value="Genomic_DNA"/>
</dbReference>
<dbReference type="PANTHER" id="PTHR15954:SF4">
    <property type="entry name" value="VACUOLAR PROTEIN SORTING-ASSOCIATED PROTEIN 51 HOMOLOG"/>
    <property type="match status" value="1"/>
</dbReference>
<dbReference type="GO" id="GO:0006869">
    <property type="term" value="P:lipid transport"/>
    <property type="evidence" value="ECO:0007669"/>
    <property type="project" value="UniProtKB-UniRule"/>
</dbReference>
<feature type="compositionally biased region" description="Low complexity" evidence="3">
    <location>
        <begin position="25"/>
        <end position="35"/>
    </location>
</feature>
<keyword evidence="5" id="KW-1185">Reference proteome</keyword>
<dbReference type="GO" id="GO:0000938">
    <property type="term" value="C:GARP complex"/>
    <property type="evidence" value="ECO:0007669"/>
    <property type="project" value="UniProtKB-UniRule"/>
</dbReference>
<evidence type="ECO:0000256" key="2">
    <source>
        <dbReference type="RuleBase" id="RU368010"/>
    </source>
</evidence>
<dbReference type="InterPro" id="IPR014812">
    <property type="entry name" value="Vps51"/>
</dbReference>